<dbReference type="PIRSF" id="PIRSF000103">
    <property type="entry name" value="HIBADH"/>
    <property type="match status" value="1"/>
</dbReference>
<dbReference type="PANTHER" id="PTHR43580:SF2">
    <property type="entry name" value="CYTOKINE-LIKE NUCLEAR FACTOR N-PAC"/>
    <property type="match status" value="1"/>
</dbReference>
<dbReference type="InterPro" id="IPR036291">
    <property type="entry name" value="NAD(P)-bd_dom_sf"/>
</dbReference>
<dbReference type="InterPro" id="IPR051265">
    <property type="entry name" value="HIBADH-related_NP60_sf"/>
</dbReference>
<keyword evidence="1" id="KW-0560">Oxidoreductase</keyword>
<protein>
    <submittedName>
        <fullName evidence="6">3-hydroxyisobutyrate dehydrogenase</fullName>
    </submittedName>
</protein>
<evidence type="ECO:0000313" key="7">
    <source>
        <dbReference type="Proteomes" id="UP000294830"/>
    </source>
</evidence>
<dbReference type="InterPro" id="IPR029154">
    <property type="entry name" value="HIBADH-like_NADP-bd"/>
</dbReference>
<dbReference type="GO" id="GO:0050661">
    <property type="term" value="F:NADP binding"/>
    <property type="evidence" value="ECO:0007669"/>
    <property type="project" value="InterPro"/>
</dbReference>
<dbReference type="Pfam" id="PF03446">
    <property type="entry name" value="NAD_binding_2"/>
    <property type="match status" value="1"/>
</dbReference>
<dbReference type="GO" id="GO:0016491">
    <property type="term" value="F:oxidoreductase activity"/>
    <property type="evidence" value="ECO:0007669"/>
    <property type="project" value="UniProtKB-KW"/>
</dbReference>
<name>A0A4R2ECF2_9BACT</name>
<dbReference type="AlphaFoldDB" id="A0A4R2ECF2"/>
<reference evidence="6 7" key="1">
    <citation type="submission" date="2019-03" db="EMBL/GenBank/DDBJ databases">
        <title>Genomic Encyclopedia of Archaeal and Bacterial Type Strains, Phase II (KMG-II): from individual species to whole genera.</title>
        <authorList>
            <person name="Goeker M."/>
        </authorList>
    </citation>
    <scope>NUCLEOTIDE SEQUENCE [LARGE SCALE GENOMIC DNA]</scope>
    <source>
        <strain evidence="6 7">RL-C</strain>
    </source>
</reference>
<dbReference type="InterPro" id="IPR013328">
    <property type="entry name" value="6PGD_dom2"/>
</dbReference>
<evidence type="ECO:0000259" key="4">
    <source>
        <dbReference type="Pfam" id="PF03446"/>
    </source>
</evidence>
<gene>
    <name evidence="6" type="ORF">CLV25_11347</name>
</gene>
<organism evidence="6 7">
    <name type="scientific">Acetobacteroides hydrogenigenes</name>
    <dbReference type="NCBI Taxonomy" id="979970"/>
    <lineage>
        <taxon>Bacteria</taxon>
        <taxon>Pseudomonadati</taxon>
        <taxon>Bacteroidota</taxon>
        <taxon>Bacteroidia</taxon>
        <taxon>Bacteroidales</taxon>
        <taxon>Rikenellaceae</taxon>
        <taxon>Acetobacteroides</taxon>
    </lineage>
</organism>
<dbReference type="SUPFAM" id="SSF48179">
    <property type="entry name" value="6-phosphogluconate dehydrogenase C-terminal domain-like"/>
    <property type="match status" value="1"/>
</dbReference>
<evidence type="ECO:0000256" key="2">
    <source>
        <dbReference type="ARBA" id="ARBA00023027"/>
    </source>
</evidence>
<proteinExistence type="predicted"/>
<sequence>MKKQRIGWIGLGNMGTPMALNLLKAGFDVTVYNRTEGKEQPLQAMGAKHAATIHELVNGSDVIITMVSDDIAVKSIFEGDGGILSCCNLNGKLAIDMSTVSPDTTKYLAGKASEVGLAYLDAPVSGSVKPAQDGQLVILVGGEKPQYELAKPIFDCLGKMAIHLGSNGAGNSAKLAINLMLAFYFEGMAEMVIFANQKGISTADMMTILNEGAMGCGISKIKTANLVNNDFTAAFALKHLAKDLRLAKEQGLSTNAGLQIENNYKSASTSGFGDLDSAAIIEFLAKREN</sequence>
<evidence type="ECO:0000259" key="5">
    <source>
        <dbReference type="Pfam" id="PF14833"/>
    </source>
</evidence>
<dbReference type="InterPro" id="IPR008927">
    <property type="entry name" value="6-PGluconate_DH-like_C_sf"/>
</dbReference>
<dbReference type="Pfam" id="PF14833">
    <property type="entry name" value="NAD_binding_11"/>
    <property type="match status" value="1"/>
</dbReference>
<evidence type="ECO:0000313" key="6">
    <source>
        <dbReference type="EMBL" id="TCN64522.1"/>
    </source>
</evidence>
<dbReference type="OrthoDB" id="9786703at2"/>
<dbReference type="RefSeq" id="WP_131839944.1">
    <property type="nucleotide sequence ID" value="NZ_SLWB01000013.1"/>
</dbReference>
<comment type="caution">
    <text evidence="6">The sequence shown here is derived from an EMBL/GenBank/DDBJ whole genome shotgun (WGS) entry which is preliminary data.</text>
</comment>
<feature type="active site" evidence="3">
    <location>
        <position position="174"/>
    </location>
</feature>
<dbReference type="Gene3D" id="1.10.1040.10">
    <property type="entry name" value="N-(1-d-carboxylethyl)-l-norvaline Dehydrogenase, domain 2"/>
    <property type="match status" value="1"/>
</dbReference>
<dbReference type="SUPFAM" id="SSF51735">
    <property type="entry name" value="NAD(P)-binding Rossmann-fold domains"/>
    <property type="match status" value="1"/>
</dbReference>
<evidence type="ECO:0000256" key="1">
    <source>
        <dbReference type="ARBA" id="ARBA00023002"/>
    </source>
</evidence>
<dbReference type="PANTHER" id="PTHR43580">
    <property type="entry name" value="OXIDOREDUCTASE GLYR1-RELATED"/>
    <property type="match status" value="1"/>
</dbReference>
<keyword evidence="7" id="KW-1185">Reference proteome</keyword>
<dbReference type="Proteomes" id="UP000294830">
    <property type="component" value="Unassembled WGS sequence"/>
</dbReference>
<dbReference type="EMBL" id="SLWB01000013">
    <property type="protein sequence ID" value="TCN64522.1"/>
    <property type="molecule type" value="Genomic_DNA"/>
</dbReference>
<evidence type="ECO:0000256" key="3">
    <source>
        <dbReference type="PIRSR" id="PIRSR000103-1"/>
    </source>
</evidence>
<dbReference type="InterPro" id="IPR015815">
    <property type="entry name" value="HIBADH-related"/>
</dbReference>
<dbReference type="GO" id="GO:0051287">
    <property type="term" value="F:NAD binding"/>
    <property type="evidence" value="ECO:0007669"/>
    <property type="project" value="InterPro"/>
</dbReference>
<feature type="domain" description="6-phosphogluconate dehydrogenase NADP-binding" evidence="4">
    <location>
        <begin position="5"/>
        <end position="165"/>
    </location>
</feature>
<dbReference type="InterPro" id="IPR006115">
    <property type="entry name" value="6PGDH_NADP-bd"/>
</dbReference>
<keyword evidence="2" id="KW-0520">NAD</keyword>
<feature type="domain" description="3-hydroxyisobutyrate dehydrogenase-like NAD-binding" evidence="5">
    <location>
        <begin position="168"/>
        <end position="283"/>
    </location>
</feature>
<dbReference type="Gene3D" id="3.40.50.720">
    <property type="entry name" value="NAD(P)-binding Rossmann-like Domain"/>
    <property type="match status" value="1"/>
</dbReference>
<accession>A0A4R2ECF2</accession>